<reference evidence="3 4" key="1">
    <citation type="submission" date="2021-12" db="EMBL/GenBank/DDBJ databases">
        <title>Discovery of the Pendulisporaceae a myxobacterial family with distinct sporulation behavior and unique specialized metabolism.</title>
        <authorList>
            <person name="Garcia R."/>
            <person name="Popoff A."/>
            <person name="Bader C.D."/>
            <person name="Loehr J."/>
            <person name="Walesch S."/>
            <person name="Walt C."/>
            <person name="Boldt J."/>
            <person name="Bunk B."/>
            <person name="Haeckl F.J.F.P.J."/>
            <person name="Gunesch A.P."/>
            <person name="Birkelbach J."/>
            <person name="Nuebel U."/>
            <person name="Pietschmann T."/>
            <person name="Bach T."/>
            <person name="Mueller R."/>
        </authorList>
    </citation>
    <scope>NUCLEOTIDE SEQUENCE [LARGE SCALE GENOMIC DNA]</scope>
    <source>
        <strain evidence="3 4">MSr12523</strain>
    </source>
</reference>
<keyword evidence="4" id="KW-1185">Reference proteome</keyword>
<feature type="signal peptide" evidence="2">
    <location>
        <begin position="1"/>
        <end position="22"/>
    </location>
</feature>
<dbReference type="Proteomes" id="UP001379533">
    <property type="component" value="Chromosome"/>
</dbReference>
<accession>A0ABZ2KBK0</accession>
<protein>
    <submittedName>
        <fullName evidence="3">Uncharacterized protein</fullName>
    </submittedName>
</protein>
<keyword evidence="2" id="KW-0732">Signal</keyword>
<organism evidence="3 4">
    <name type="scientific">Pendulispora brunnea</name>
    <dbReference type="NCBI Taxonomy" id="2905690"/>
    <lineage>
        <taxon>Bacteria</taxon>
        <taxon>Pseudomonadati</taxon>
        <taxon>Myxococcota</taxon>
        <taxon>Myxococcia</taxon>
        <taxon>Myxococcales</taxon>
        <taxon>Sorangiineae</taxon>
        <taxon>Pendulisporaceae</taxon>
        <taxon>Pendulispora</taxon>
    </lineage>
</organism>
<proteinExistence type="predicted"/>
<dbReference type="EMBL" id="CP089982">
    <property type="protein sequence ID" value="WXA96045.1"/>
    <property type="molecule type" value="Genomic_DNA"/>
</dbReference>
<evidence type="ECO:0000313" key="3">
    <source>
        <dbReference type="EMBL" id="WXA96045.1"/>
    </source>
</evidence>
<gene>
    <name evidence="3" type="ORF">LZC95_04225</name>
</gene>
<name>A0ABZ2KBK0_9BACT</name>
<feature type="region of interest" description="Disordered" evidence="1">
    <location>
        <begin position="133"/>
        <end position="154"/>
    </location>
</feature>
<sequence length="329" mass="34413">MRIAFASFLACVLLVLSSAVHAGGRPMVLVASEHADVRMARAESELVAAGLAARRYLAPVGEKLGPDALREQADASEVVAVLAIVDAGIEVWLRSKHDHGLVFVELVREKAGDLVAVRAVEIVRAAVLDDARPLPEKAPPATAPPPKPKTAPPSLPHLTAFAGFGGLASPGVGVGWGLDLAAAIHADHHFGFELDVHAPVIPAEVTRPEGSARVRVTMLGGSIVYTALSPEYRARPHVRVGLSAAFLSGEGSAFPPFFGNAGMLVAPFAWAGVGTGVRVSHRVHVRGDIAVGTTMSTMQLSFAGRGHATWGEPALFASLGIEFHFGEER</sequence>
<feature type="chain" id="PRO_5045820773" evidence="2">
    <location>
        <begin position="23"/>
        <end position="329"/>
    </location>
</feature>
<evidence type="ECO:0000313" key="4">
    <source>
        <dbReference type="Proteomes" id="UP001379533"/>
    </source>
</evidence>
<evidence type="ECO:0000256" key="2">
    <source>
        <dbReference type="SAM" id="SignalP"/>
    </source>
</evidence>
<feature type="compositionally biased region" description="Pro residues" evidence="1">
    <location>
        <begin position="136"/>
        <end position="154"/>
    </location>
</feature>
<evidence type="ECO:0000256" key="1">
    <source>
        <dbReference type="SAM" id="MobiDB-lite"/>
    </source>
</evidence>
<dbReference type="RefSeq" id="WP_394846658.1">
    <property type="nucleotide sequence ID" value="NZ_CP089982.1"/>
</dbReference>